<keyword evidence="2" id="KW-0378">Hydrolase</keyword>
<accession>A0ABW7AH07</accession>
<evidence type="ECO:0000313" key="3">
    <source>
        <dbReference type="Proteomes" id="UP001603978"/>
    </source>
</evidence>
<dbReference type="RefSeq" id="WP_393169095.1">
    <property type="nucleotide sequence ID" value="NZ_JBICRM010000015.1"/>
</dbReference>
<dbReference type="EMBL" id="JBICRM010000015">
    <property type="protein sequence ID" value="MFG1706333.1"/>
    <property type="molecule type" value="Genomic_DNA"/>
</dbReference>
<feature type="domain" description="Serine aminopeptidase S33" evidence="1">
    <location>
        <begin position="29"/>
        <end position="263"/>
    </location>
</feature>
<gene>
    <name evidence="2" type="ORF">ACFLIM_24360</name>
</gene>
<dbReference type="Gene3D" id="3.40.50.1820">
    <property type="entry name" value="alpha/beta hydrolase"/>
    <property type="match status" value="1"/>
</dbReference>
<comment type="caution">
    <text evidence="2">The sequence shown here is derived from an EMBL/GenBank/DDBJ whole genome shotgun (WGS) entry which is preliminary data.</text>
</comment>
<organism evidence="2 3">
    <name type="scientific">Nonomuraea marmarensis</name>
    <dbReference type="NCBI Taxonomy" id="3351344"/>
    <lineage>
        <taxon>Bacteria</taxon>
        <taxon>Bacillati</taxon>
        <taxon>Actinomycetota</taxon>
        <taxon>Actinomycetes</taxon>
        <taxon>Streptosporangiales</taxon>
        <taxon>Streptosporangiaceae</taxon>
        <taxon>Nonomuraea</taxon>
    </lineage>
</organism>
<dbReference type="PRINTS" id="PR00111">
    <property type="entry name" value="ABHYDROLASE"/>
</dbReference>
<keyword evidence="3" id="KW-1185">Reference proteome</keyword>
<dbReference type="Proteomes" id="UP001603978">
    <property type="component" value="Unassembled WGS sequence"/>
</dbReference>
<dbReference type="SUPFAM" id="SSF53474">
    <property type="entry name" value="alpha/beta-Hydrolases"/>
    <property type="match status" value="1"/>
</dbReference>
<name>A0ABW7AH07_9ACTN</name>
<dbReference type="GO" id="GO:0016787">
    <property type="term" value="F:hydrolase activity"/>
    <property type="evidence" value="ECO:0007669"/>
    <property type="project" value="UniProtKB-KW"/>
</dbReference>
<dbReference type="InterPro" id="IPR050471">
    <property type="entry name" value="AB_hydrolase"/>
</dbReference>
<evidence type="ECO:0000313" key="2">
    <source>
        <dbReference type="EMBL" id="MFG1706333.1"/>
    </source>
</evidence>
<sequence length="281" mass="29433">MTTRVAANGIEIAYESFGSPAARPLLLIMGLGAQLIHWDEGLCELLAEQGHHVVRFDNRDTGLSTHFHDHGVPEQGAPSAYLLDDLADDVAGLMDALGWPAAHVVGASMGGMIAQTLAIRHPGRLLTLTSIMSTPGPSIAPPSEAALAVLMARPPADRESVRAQAVTTWSTIGSPGYELDREKVMAMAGLAYDRCFDPAGTARQLAAIMASGDRTESLAGVSVPTLVMHGEADQLVPIVGGRATAAAIPGARLVTYPGMGHDLPQPLWPQIVAEITKLTTA</sequence>
<protein>
    <submittedName>
        <fullName evidence="2">Alpha/beta fold hydrolase</fullName>
    </submittedName>
</protein>
<proteinExistence type="predicted"/>
<dbReference type="PANTHER" id="PTHR43433">
    <property type="entry name" value="HYDROLASE, ALPHA/BETA FOLD FAMILY PROTEIN"/>
    <property type="match status" value="1"/>
</dbReference>
<reference evidence="2 3" key="1">
    <citation type="submission" date="2024-10" db="EMBL/GenBank/DDBJ databases">
        <authorList>
            <person name="Topkara A.R."/>
            <person name="Saygin H."/>
        </authorList>
    </citation>
    <scope>NUCLEOTIDE SEQUENCE [LARGE SCALE GENOMIC DNA]</scope>
    <source>
        <strain evidence="2 3">M3C6</strain>
    </source>
</reference>
<dbReference type="Pfam" id="PF12146">
    <property type="entry name" value="Hydrolase_4"/>
    <property type="match status" value="1"/>
</dbReference>
<dbReference type="InterPro" id="IPR000073">
    <property type="entry name" value="AB_hydrolase_1"/>
</dbReference>
<dbReference type="PANTHER" id="PTHR43433:SF5">
    <property type="entry name" value="AB HYDROLASE-1 DOMAIN-CONTAINING PROTEIN"/>
    <property type="match status" value="1"/>
</dbReference>
<dbReference type="InterPro" id="IPR022742">
    <property type="entry name" value="Hydrolase_4"/>
</dbReference>
<evidence type="ECO:0000259" key="1">
    <source>
        <dbReference type="Pfam" id="PF12146"/>
    </source>
</evidence>
<dbReference type="InterPro" id="IPR029058">
    <property type="entry name" value="AB_hydrolase_fold"/>
</dbReference>